<feature type="region of interest" description="Disordered" evidence="5">
    <location>
        <begin position="97"/>
        <end position="139"/>
    </location>
</feature>
<dbReference type="PhylomeDB" id="S7ZSQ1"/>
<dbReference type="GO" id="GO:0030154">
    <property type="term" value="P:cell differentiation"/>
    <property type="evidence" value="ECO:0007669"/>
    <property type="project" value="TreeGrafter"/>
</dbReference>
<dbReference type="InterPro" id="IPR036910">
    <property type="entry name" value="HMG_box_dom_sf"/>
</dbReference>
<dbReference type="InterPro" id="IPR009071">
    <property type="entry name" value="HMG_box_dom"/>
</dbReference>
<feature type="DNA-binding region" description="HMG box" evidence="4">
    <location>
        <begin position="155"/>
        <end position="223"/>
    </location>
</feature>
<evidence type="ECO:0000256" key="1">
    <source>
        <dbReference type="ARBA" id="ARBA00023015"/>
    </source>
</evidence>
<dbReference type="AlphaFoldDB" id="S7ZSQ1"/>
<dbReference type="PROSITE" id="PS50118">
    <property type="entry name" value="HMG_BOX_2"/>
    <property type="match status" value="1"/>
</dbReference>
<dbReference type="FunFam" id="1.10.30.10:FF:000041">
    <property type="entry name" value="HMG box family protein"/>
    <property type="match status" value="1"/>
</dbReference>
<reference evidence="7 8" key="1">
    <citation type="journal article" date="2013" name="PLoS ONE">
        <title>Genomic and secretomic analyses reveal unique features of the lignocellulolytic enzyme system of Penicillium decumbens.</title>
        <authorList>
            <person name="Liu G."/>
            <person name="Zhang L."/>
            <person name="Wei X."/>
            <person name="Zou G."/>
            <person name="Qin Y."/>
            <person name="Ma L."/>
            <person name="Li J."/>
            <person name="Zheng H."/>
            <person name="Wang S."/>
            <person name="Wang C."/>
            <person name="Xun L."/>
            <person name="Zhao G.-P."/>
            <person name="Zhou Z."/>
            <person name="Qu Y."/>
        </authorList>
    </citation>
    <scope>NUCLEOTIDE SEQUENCE [LARGE SCALE GENOMIC DNA]</scope>
    <source>
        <strain evidence="8">114-2 / CGMCC 5302</strain>
    </source>
</reference>
<dbReference type="Proteomes" id="UP000019376">
    <property type="component" value="Unassembled WGS sequence"/>
</dbReference>
<dbReference type="eggNOG" id="KOG0527">
    <property type="taxonomic scope" value="Eukaryota"/>
</dbReference>
<feature type="region of interest" description="Disordered" evidence="5">
    <location>
        <begin position="623"/>
        <end position="692"/>
    </location>
</feature>
<dbReference type="PANTHER" id="PTHR10270">
    <property type="entry name" value="SOX TRANSCRIPTION FACTOR"/>
    <property type="match status" value="1"/>
</dbReference>
<feature type="region of interest" description="Disordered" evidence="5">
    <location>
        <begin position="1"/>
        <end position="29"/>
    </location>
</feature>
<feature type="compositionally biased region" description="Low complexity" evidence="5">
    <location>
        <begin position="126"/>
        <end position="138"/>
    </location>
</feature>
<dbReference type="STRING" id="933388.S7ZSQ1"/>
<feature type="compositionally biased region" description="Low complexity" evidence="5">
    <location>
        <begin position="625"/>
        <end position="645"/>
    </location>
</feature>
<dbReference type="EMBL" id="KB644414">
    <property type="protein sequence ID" value="EPS31741.1"/>
    <property type="molecule type" value="Genomic_DNA"/>
</dbReference>
<dbReference type="HOGENOM" id="CLU_010453_0_0_1"/>
<evidence type="ECO:0000256" key="3">
    <source>
        <dbReference type="ARBA" id="ARBA00023163"/>
    </source>
</evidence>
<organism evidence="7 8">
    <name type="scientific">Penicillium oxalicum (strain 114-2 / CGMCC 5302)</name>
    <name type="common">Penicillium decumbens</name>
    <dbReference type="NCBI Taxonomy" id="933388"/>
    <lineage>
        <taxon>Eukaryota</taxon>
        <taxon>Fungi</taxon>
        <taxon>Dikarya</taxon>
        <taxon>Ascomycota</taxon>
        <taxon>Pezizomycotina</taxon>
        <taxon>Eurotiomycetes</taxon>
        <taxon>Eurotiomycetidae</taxon>
        <taxon>Eurotiales</taxon>
        <taxon>Aspergillaceae</taxon>
        <taxon>Penicillium</taxon>
    </lineage>
</organism>
<evidence type="ECO:0000313" key="8">
    <source>
        <dbReference type="Proteomes" id="UP000019376"/>
    </source>
</evidence>
<dbReference type="InterPro" id="IPR050140">
    <property type="entry name" value="SRY-related_HMG-box_TF-like"/>
</dbReference>
<feature type="compositionally biased region" description="Polar residues" evidence="5">
    <location>
        <begin position="410"/>
        <end position="420"/>
    </location>
</feature>
<feature type="compositionally biased region" description="Polar residues" evidence="5">
    <location>
        <begin position="104"/>
        <end position="125"/>
    </location>
</feature>
<dbReference type="PANTHER" id="PTHR10270:SF320">
    <property type="entry name" value="BOX TRANSCRIPTIONAL REGULATOR, PUTATIVE (AFU_ORTHOLOGUE AFUA_4G10820)-RELATED"/>
    <property type="match status" value="1"/>
</dbReference>
<feature type="compositionally biased region" description="Basic and acidic residues" evidence="5">
    <location>
        <begin position="307"/>
        <end position="331"/>
    </location>
</feature>
<evidence type="ECO:0000256" key="4">
    <source>
        <dbReference type="PROSITE-ProRule" id="PRU00267"/>
    </source>
</evidence>
<keyword evidence="2 4" id="KW-0238">DNA-binding</keyword>
<proteinExistence type="predicted"/>
<evidence type="ECO:0000256" key="2">
    <source>
        <dbReference type="ARBA" id="ARBA00023125"/>
    </source>
</evidence>
<dbReference type="OrthoDB" id="6247875at2759"/>
<protein>
    <recommendedName>
        <fullName evidence="6">HMG box domain-containing protein</fullName>
    </recommendedName>
</protein>
<evidence type="ECO:0000259" key="6">
    <source>
        <dbReference type="PROSITE" id="PS50118"/>
    </source>
</evidence>
<evidence type="ECO:0000313" key="7">
    <source>
        <dbReference type="EMBL" id="EPS31741.1"/>
    </source>
</evidence>
<dbReference type="SMART" id="SM00398">
    <property type="entry name" value="HMG"/>
    <property type="match status" value="1"/>
</dbReference>
<feature type="domain" description="HMG box" evidence="6">
    <location>
        <begin position="155"/>
        <end position="223"/>
    </location>
</feature>
<feature type="compositionally biased region" description="Basic and acidic residues" evidence="5">
    <location>
        <begin position="577"/>
        <end position="590"/>
    </location>
</feature>
<feature type="compositionally biased region" description="Low complexity" evidence="5">
    <location>
        <begin position="682"/>
        <end position="692"/>
    </location>
</feature>
<feature type="compositionally biased region" description="Pro residues" evidence="5">
    <location>
        <begin position="398"/>
        <end position="409"/>
    </location>
</feature>
<dbReference type="Pfam" id="PF00505">
    <property type="entry name" value="HMG_box"/>
    <property type="match status" value="1"/>
</dbReference>
<dbReference type="GO" id="GO:0005634">
    <property type="term" value="C:nucleus"/>
    <property type="evidence" value="ECO:0007669"/>
    <property type="project" value="UniProtKB-UniRule"/>
</dbReference>
<dbReference type="GO" id="GO:0000122">
    <property type="term" value="P:negative regulation of transcription by RNA polymerase II"/>
    <property type="evidence" value="ECO:0007669"/>
    <property type="project" value="TreeGrafter"/>
</dbReference>
<evidence type="ECO:0000256" key="5">
    <source>
        <dbReference type="SAM" id="MobiDB-lite"/>
    </source>
</evidence>
<keyword evidence="8" id="KW-1185">Reference proteome</keyword>
<keyword evidence="3" id="KW-0804">Transcription</keyword>
<dbReference type="GO" id="GO:0000978">
    <property type="term" value="F:RNA polymerase II cis-regulatory region sequence-specific DNA binding"/>
    <property type="evidence" value="ECO:0007669"/>
    <property type="project" value="TreeGrafter"/>
</dbReference>
<dbReference type="GO" id="GO:0001228">
    <property type="term" value="F:DNA-binding transcription activator activity, RNA polymerase II-specific"/>
    <property type="evidence" value="ECO:0007669"/>
    <property type="project" value="TreeGrafter"/>
</dbReference>
<dbReference type="Gene3D" id="1.10.30.10">
    <property type="entry name" value="High mobility group box domain"/>
    <property type="match status" value="1"/>
</dbReference>
<name>S7ZSQ1_PENO1</name>
<gene>
    <name evidence="7" type="ORF">PDE_06698</name>
</gene>
<feature type="region of interest" description="Disordered" evidence="5">
    <location>
        <begin position="569"/>
        <end position="591"/>
    </location>
</feature>
<keyword evidence="4" id="KW-0539">Nucleus</keyword>
<dbReference type="SUPFAM" id="SSF47095">
    <property type="entry name" value="HMG-box"/>
    <property type="match status" value="1"/>
</dbReference>
<dbReference type="CDD" id="cd01389">
    <property type="entry name" value="HMG-box_ROX1-like"/>
    <property type="match status" value="1"/>
</dbReference>
<keyword evidence="1" id="KW-0805">Transcription regulation</keyword>
<feature type="region of interest" description="Disordered" evidence="5">
    <location>
        <begin position="301"/>
        <end position="448"/>
    </location>
</feature>
<sequence>MSYDRVLPNPVSFRHETAPLPSLPRPSDLIDHKIMSAPPATSYMALPHRPSPGMAGNIHATSPQGVRYTSTMHQPNNISQTHQHLVSYDRRHSLAKIDRDGGQSPVQRTVKPSPTITTRDLGTTRSVSPSGSSSPAKSVKSDGLQFCLCQPEPKIPRPRNAFILYRQHYQSIVVAHNPGMANPEISKVIGEQWRSLSEDEKSKWKALAEEEKIRHAQQYPAYRYQPRRLGRDGSARNLASGISHNPTGGSTCNRCGGRIMNAPASPMTPFTPIGGSGSRDSLSTQPSAPYVKTTTAVMTASSSQCHGKADRPPKLIRIDLLDRPKNRKMDDAQIMSPDVKRRRVSHSTGLKPPSASQRDLSPESPFPGTPYATGTSAHPSRRMASLIQSPPFQNMPEPAQPPLPPPPPSVTTQGHLQVQTRPVLDPSLKLPPLKTALPSTPMTPYPTGDSSVEKAVMTIPFLNKIKLLAKISPPLVPSFRESPSRGPVIAVDGQDADLVRSATEYLQRLLEKEDKFCARIFHGPDLPAPRTAENGGGPMGDATVDYLNTISAWHRISDEVVGFVRSNSQTVGGTESDTLHNPRVYSEKSPKTQIVSIIQHDRHSPDPSPSPRTTIPRTASLQIDSPESSAADSQSPSTSPSTTASVLANDRRESNQNQVPIHTQTVVPGLTPSLTPTPTPTPSSSVSSSSSSRLPVALVPRYQLTTADTFACSVPINDSYAPLDHWQWMASLWRACVGPDITVYVRECSREELERAGAVEIRLADAGTVTLRKVAGAPGLEEKALKRMGFEIEDFLTQ</sequence>
<feature type="compositionally biased region" description="Low complexity" evidence="5">
    <location>
        <begin position="665"/>
        <end position="674"/>
    </location>
</feature>
<feature type="compositionally biased region" description="Polar residues" evidence="5">
    <location>
        <begin position="655"/>
        <end position="664"/>
    </location>
</feature>
<accession>S7ZSQ1</accession>